<accession>A0A9P1EKP1</accession>
<feature type="compositionally biased region" description="Polar residues" evidence="1">
    <location>
        <begin position="1"/>
        <end position="22"/>
    </location>
</feature>
<dbReference type="InterPro" id="IPR011107">
    <property type="entry name" value="PPI_Ypi1"/>
</dbReference>
<protein>
    <recommendedName>
        <fullName evidence="4">Protein phosphatase 1 regulatory subunit 11</fullName>
    </recommendedName>
</protein>
<dbReference type="GO" id="GO:0008157">
    <property type="term" value="F:protein phosphatase 1 binding"/>
    <property type="evidence" value="ECO:0007669"/>
    <property type="project" value="TreeGrafter"/>
</dbReference>
<reference evidence="2" key="1">
    <citation type="submission" date="2022-07" db="EMBL/GenBank/DDBJ databases">
        <authorList>
            <person name="Macas J."/>
            <person name="Novak P."/>
            <person name="Neumann P."/>
        </authorList>
    </citation>
    <scope>NUCLEOTIDE SEQUENCE</scope>
</reference>
<feature type="compositionally biased region" description="Basic and acidic residues" evidence="1">
    <location>
        <begin position="98"/>
        <end position="110"/>
    </location>
</feature>
<keyword evidence="3" id="KW-1185">Reference proteome</keyword>
<name>A0A9P1EKP1_CUSEU</name>
<feature type="compositionally biased region" description="Acidic residues" evidence="1">
    <location>
        <begin position="88"/>
        <end position="97"/>
    </location>
</feature>
<evidence type="ECO:0000313" key="2">
    <source>
        <dbReference type="EMBL" id="CAH9112435.1"/>
    </source>
</evidence>
<dbReference type="AlphaFoldDB" id="A0A9P1EKP1"/>
<organism evidence="2 3">
    <name type="scientific">Cuscuta europaea</name>
    <name type="common">European dodder</name>
    <dbReference type="NCBI Taxonomy" id="41803"/>
    <lineage>
        <taxon>Eukaryota</taxon>
        <taxon>Viridiplantae</taxon>
        <taxon>Streptophyta</taxon>
        <taxon>Embryophyta</taxon>
        <taxon>Tracheophyta</taxon>
        <taxon>Spermatophyta</taxon>
        <taxon>Magnoliopsida</taxon>
        <taxon>eudicotyledons</taxon>
        <taxon>Gunneridae</taxon>
        <taxon>Pentapetalae</taxon>
        <taxon>asterids</taxon>
        <taxon>lamiids</taxon>
        <taxon>Solanales</taxon>
        <taxon>Convolvulaceae</taxon>
        <taxon>Cuscuteae</taxon>
        <taxon>Cuscuta</taxon>
        <taxon>Cuscuta subgen. Cuscuta</taxon>
    </lineage>
</organism>
<dbReference type="GO" id="GO:0004865">
    <property type="term" value="F:protein serine/threonine phosphatase inhibitor activity"/>
    <property type="evidence" value="ECO:0007669"/>
    <property type="project" value="InterPro"/>
</dbReference>
<feature type="region of interest" description="Disordered" evidence="1">
    <location>
        <begin position="1"/>
        <end position="47"/>
    </location>
</feature>
<dbReference type="Pfam" id="PF07491">
    <property type="entry name" value="PPI_Ypi1"/>
    <property type="match status" value="1"/>
</dbReference>
<dbReference type="PANTHER" id="PTHR20835">
    <property type="entry name" value="E3 UBIQUITIN-PROTEIN LIGASE PPP1R11-RELATED"/>
    <property type="match status" value="1"/>
</dbReference>
<dbReference type="PANTHER" id="PTHR20835:SF0">
    <property type="entry name" value="E3 UBIQUITIN-PROTEIN LIGASE PPP1R11"/>
    <property type="match status" value="1"/>
</dbReference>
<evidence type="ECO:0008006" key="4">
    <source>
        <dbReference type="Google" id="ProtNLM"/>
    </source>
</evidence>
<gene>
    <name evidence="2" type="ORF">CEURO_LOCUS19584</name>
</gene>
<feature type="region of interest" description="Disordered" evidence="1">
    <location>
        <begin position="88"/>
        <end position="118"/>
    </location>
</feature>
<evidence type="ECO:0000256" key="1">
    <source>
        <dbReference type="SAM" id="MobiDB-lite"/>
    </source>
</evidence>
<evidence type="ECO:0000313" key="3">
    <source>
        <dbReference type="Proteomes" id="UP001152484"/>
    </source>
</evidence>
<dbReference type="Proteomes" id="UP001152484">
    <property type="component" value="Unassembled WGS sequence"/>
</dbReference>
<proteinExistence type="predicted"/>
<dbReference type="EMBL" id="CAMAPE010000060">
    <property type="protein sequence ID" value="CAH9112435.1"/>
    <property type="molecule type" value="Genomic_DNA"/>
</dbReference>
<sequence>MATLTRQFQPSATGTRTLTITVDDSSSQPGDSSPASSLHRPPSETLVLKLKRRKKKVSWKEGTVDNEFLNRKSSKKCCIFHKEKPFDEDYSDEEEEENKGCCNDHHHNQDQVKIGVPQ</sequence>
<dbReference type="GO" id="GO:0005634">
    <property type="term" value="C:nucleus"/>
    <property type="evidence" value="ECO:0007669"/>
    <property type="project" value="TreeGrafter"/>
</dbReference>
<feature type="compositionally biased region" description="Low complexity" evidence="1">
    <location>
        <begin position="23"/>
        <end position="37"/>
    </location>
</feature>
<comment type="caution">
    <text evidence="2">The sequence shown here is derived from an EMBL/GenBank/DDBJ whole genome shotgun (WGS) entry which is preliminary data.</text>
</comment>